<dbReference type="InterPro" id="IPR029057">
    <property type="entry name" value="PRTase-like"/>
</dbReference>
<name>A0A6B3QZM4_9FLAO</name>
<gene>
    <name evidence="17" type="primary">hpt</name>
    <name evidence="17" type="ORF">G3567_03945</name>
</gene>
<evidence type="ECO:0000256" key="6">
    <source>
        <dbReference type="ARBA" id="ARBA00022490"/>
    </source>
</evidence>
<dbReference type="GO" id="GO:0046100">
    <property type="term" value="P:hypoxanthine metabolic process"/>
    <property type="evidence" value="ECO:0007669"/>
    <property type="project" value="TreeGrafter"/>
</dbReference>
<dbReference type="Pfam" id="PF00156">
    <property type="entry name" value="Pribosyltran"/>
    <property type="match status" value="1"/>
</dbReference>
<keyword evidence="9 15" id="KW-0479">Metal-binding</keyword>
<accession>A0A6B3QZM4</accession>
<evidence type="ECO:0000313" key="17">
    <source>
        <dbReference type="EMBL" id="NEV93302.1"/>
    </source>
</evidence>
<dbReference type="GO" id="GO:0052657">
    <property type="term" value="F:guanine phosphoribosyltransferase activity"/>
    <property type="evidence" value="ECO:0007669"/>
    <property type="project" value="RHEA"/>
</dbReference>
<keyword evidence="18" id="KW-1185">Reference proteome</keyword>
<dbReference type="EC" id="2.4.2.8" evidence="5 15"/>
<keyword evidence="12 15" id="KW-0460">Magnesium</keyword>
<protein>
    <recommendedName>
        <fullName evidence="5 15">Hypoxanthine phosphoribosyltransferase</fullName>
        <ecNumber evidence="5 15">2.4.2.8</ecNumber>
    </recommendedName>
</protein>
<evidence type="ECO:0000256" key="13">
    <source>
        <dbReference type="ARBA" id="ARBA00048811"/>
    </source>
</evidence>
<evidence type="ECO:0000256" key="5">
    <source>
        <dbReference type="ARBA" id="ARBA00011895"/>
    </source>
</evidence>
<keyword evidence="11 15" id="KW-0547">Nucleotide-binding</keyword>
<dbReference type="EMBL" id="JAAIKD010000002">
    <property type="protein sequence ID" value="NEV93302.1"/>
    <property type="molecule type" value="Genomic_DNA"/>
</dbReference>
<dbReference type="SUPFAM" id="SSF53271">
    <property type="entry name" value="PRTase-like"/>
    <property type="match status" value="1"/>
</dbReference>
<comment type="catalytic activity">
    <reaction evidence="14">
        <text>IMP + diphosphate = hypoxanthine + 5-phospho-alpha-D-ribose 1-diphosphate</text>
        <dbReference type="Rhea" id="RHEA:17973"/>
        <dbReference type="ChEBI" id="CHEBI:17368"/>
        <dbReference type="ChEBI" id="CHEBI:33019"/>
        <dbReference type="ChEBI" id="CHEBI:58017"/>
        <dbReference type="ChEBI" id="CHEBI:58053"/>
        <dbReference type="EC" id="2.4.2.8"/>
    </reaction>
    <physiologicalReaction direction="right-to-left" evidence="14">
        <dbReference type="Rhea" id="RHEA:17975"/>
    </physiologicalReaction>
</comment>
<comment type="subcellular location">
    <subcellularLocation>
        <location evidence="2 15">Cytoplasm</location>
    </subcellularLocation>
</comment>
<dbReference type="GO" id="GO:0006178">
    <property type="term" value="P:guanine salvage"/>
    <property type="evidence" value="ECO:0007669"/>
    <property type="project" value="TreeGrafter"/>
</dbReference>
<dbReference type="PANTHER" id="PTHR43340">
    <property type="entry name" value="HYPOXANTHINE-GUANINE PHOSPHORIBOSYLTRANSFERASE"/>
    <property type="match status" value="1"/>
</dbReference>
<keyword evidence="7 15" id="KW-0328">Glycosyltransferase</keyword>
<comment type="cofactor">
    <cofactor evidence="1 15">
        <name>Mg(2+)</name>
        <dbReference type="ChEBI" id="CHEBI:18420"/>
    </cofactor>
</comment>
<dbReference type="Gene3D" id="3.40.50.2020">
    <property type="match status" value="1"/>
</dbReference>
<organism evidence="17 18">
    <name type="scientific">Psychroflexus aurantiacus</name>
    <dbReference type="NCBI Taxonomy" id="2709310"/>
    <lineage>
        <taxon>Bacteria</taxon>
        <taxon>Pseudomonadati</taxon>
        <taxon>Bacteroidota</taxon>
        <taxon>Flavobacteriia</taxon>
        <taxon>Flavobacteriales</taxon>
        <taxon>Flavobacteriaceae</taxon>
        <taxon>Psychroflexus</taxon>
    </lineage>
</organism>
<dbReference type="InterPro" id="IPR000836">
    <property type="entry name" value="PRTase_dom"/>
</dbReference>
<dbReference type="UniPathway" id="UPA00591">
    <property type="reaction ID" value="UER00648"/>
</dbReference>
<reference evidence="17 18" key="1">
    <citation type="submission" date="2020-02" db="EMBL/GenBank/DDBJ databases">
        <title>Flavobacteriaceae Psychroflexus bacterium YR1-1, complete genome.</title>
        <authorList>
            <person name="Li Y."/>
            <person name="Wu S."/>
        </authorList>
    </citation>
    <scope>NUCLEOTIDE SEQUENCE [LARGE SCALE GENOMIC DNA]</scope>
    <source>
        <strain evidence="17 18">YR1-1</strain>
    </source>
</reference>
<comment type="pathway">
    <text evidence="3 15">Purine metabolism; IMP biosynthesis via salvage pathway; IMP from hypoxanthine: step 1/1.</text>
</comment>
<evidence type="ECO:0000256" key="15">
    <source>
        <dbReference type="RuleBase" id="RU364099"/>
    </source>
</evidence>
<dbReference type="Proteomes" id="UP000478505">
    <property type="component" value="Unassembled WGS sequence"/>
</dbReference>
<evidence type="ECO:0000259" key="16">
    <source>
        <dbReference type="Pfam" id="PF00156"/>
    </source>
</evidence>
<dbReference type="GO" id="GO:0004422">
    <property type="term" value="F:hypoxanthine phosphoribosyltransferase activity"/>
    <property type="evidence" value="ECO:0007669"/>
    <property type="project" value="InterPro"/>
</dbReference>
<dbReference type="GO" id="GO:0032263">
    <property type="term" value="P:GMP salvage"/>
    <property type="evidence" value="ECO:0007669"/>
    <property type="project" value="TreeGrafter"/>
</dbReference>
<dbReference type="InterPro" id="IPR050408">
    <property type="entry name" value="HGPRT"/>
</dbReference>
<evidence type="ECO:0000256" key="9">
    <source>
        <dbReference type="ARBA" id="ARBA00022723"/>
    </source>
</evidence>
<dbReference type="RefSeq" id="WP_164004026.1">
    <property type="nucleotide sequence ID" value="NZ_JAAIKD010000002.1"/>
</dbReference>
<dbReference type="AlphaFoldDB" id="A0A6B3QZM4"/>
<keyword evidence="8 15" id="KW-0808">Transferase</keyword>
<sequence length="179" mass="19858">MVKLHDLEFEPYLDQKTLQKSVKELAERIAADYANKTPVFLGILNGAFMFLSDLMKYYEGDCEISFTKLASYEGISSTGEVSTLLGAGNLKGKDVIVVEDIVDTGSTLEHIVEVLKNEGVASYRIASLFLKPEAYKKTLPVDYVGIEIPNKFIVGYGLDYNGLGRNISKIYQLKSDPND</sequence>
<dbReference type="InterPro" id="IPR005904">
    <property type="entry name" value="Hxn_phspho_trans"/>
</dbReference>
<evidence type="ECO:0000256" key="2">
    <source>
        <dbReference type="ARBA" id="ARBA00004496"/>
    </source>
</evidence>
<dbReference type="GO" id="GO:0006166">
    <property type="term" value="P:purine ribonucleoside salvage"/>
    <property type="evidence" value="ECO:0007669"/>
    <property type="project" value="UniProtKB-KW"/>
</dbReference>
<comment type="similarity">
    <text evidence="4 15">Belongs to the purine/pyrimidine phosphoribosyltransferase family.</text>
</comment>
<comment type="catalytic activity">
    <reaction evidence="13">
        <text>GMP + diphosphate = guanine + 5-phospho-alpha-D-ribose 1-diphosphate</text>
        <dbReference type="Rhea" id="RHEA:25424"/>
        <dbReference type="ChEBI" id="CHEBI:16235"/>
        <dbReference type="ChEBI" id="CHEBI:33019"/>
        <dbReference type="ChEBI" id="CHEBI:58017"/>
        <dbReference type="ChEBI" id="CHEBI:58115"/>
        <dbReference type="EC" id="2.4.2.8"/>
    </reaction>
    <physiologicalReaction direction="right-to-left" evidence="13">
        <dbReference type="Rhea" id="RHEA:25426"/>
    </physiologicalReaction>
</comment>
<dbReference type="GO" id="GO:0032264">
    <property type="term" value="P:IMP salvage"/>
    <property type="evidence" value="ECO:0007669"/>
    <property type="project" value="UniProtKB-UniPathway"/>
</dbReference>
<evidence type="ECO:0000256" key="14">
    <source>
        <dbReference type="ARBA" id="ARBA00049402"/>
    </source>
</evidence>
<evidence type="ECO:0000256" key="7">
    <source>
        <dbReference type="ARBA" id="ARBA00022676"/>
    </source>
</evidence>
<dbReference type="PANTHER" id="PTHR43340:SF1">
    <property type="entry name" value="HYPOXANTHINE PHOSPHORIBOSYLTRANSFERASE"/>
    <property type="match status" value="1"/>
</dbReference>
<evidence type="ECO:0000256" key="3">
    <source>
        <dbReference type="ARBA" id="ARBA00004669"/>
    </source>
</evidence>
<keyword evidence="6 15" id="KW-0963">Cytoplasm</keyword>
<evidence type="ECO:0000256" key="11">
    <source>
        <dbReference type="ARBA" id="ARBA00022741"/>
    </source>
</evidence>
<dbReference type="NCBIfam" id="TIGR01203">
    <property type="entry name" value="HGPRTase"/>
    <property type="match status" value="1"/>
</dbReference>
<feature type="domain" description="Phosphoribosyltransferase" evidence="16">
    <location>
        <begin position="12"/>
        <end position="160"/>
    </location>
</feature>
<comment type="caution">
    <text evidence="17">The sequence shown here is derived from an EMBL/GenBank/DDBJ whole genome shotgun (WGS) entry which is preliminary data.</text>
</comment>
<keyword evidence="10 15" id="KW-0660">Purine salvage</keyword>
<dbReference type="GO" id="GO:0005829">
    <property type="term" value="C:cytosol"/>
    <property type="evidence" value="ECO:0007669"/>
    <property type="project" value="TreeGrafter"/>
</dbReference>
<evidence type="ECO:0000256" key="12">
    <source>
        <dbReference type="ARBA" id="ARBA00022842"/>
    </source>
</evidence>
<evidence type="ECO:0000256" key="4">
    <source>
        <dbReference type="ARBA" id="ARBA00008391"/>
    </source>
</evidence>
<dbReference type="GO" id="GO:0000287">
    <property type="term" value="F:magnesium ion binding"/>
    <property type="evidence" value="ECO:0007669"/>
    <property type="project" value="TreeGrafter"/>
</dbReference>
<proteinExistence type="inferred from homology"/>
<evidence type="ECO:0000313" key="18">
    <source>
        <dbReference type="Proteomes" id="UP000478505"/>
    </source>
</evidence>
<evidence type="ECO:0000256" key="8">
    <source>
        <dbReference type="ARBA" id="ARBA00022679"/>
    </source>
</evidence>
<dbReference type="GO" id="GO:0000166">
    <property type="term" value="F:nucleotide binding"/>
    <property type="evidence" value="ECO:0007669"/>
    <property type="project" value="UniProtKB-KW"/>
</dbReference>
<evidence type="ECO:0000256" key="1">
    <source>
        <dbReference type="ARBA" id="ARBA00001946"/>
    </source>
</evidence>
<evidence type="ECO:0000256" key="10">
    <source>
        <dbReference type="ARBA" id="ARBA00022726"/>
    </source>
</evidence>
<dbReference type="CDD" id="cd06223">
    <property type="entry name" value="PRTases_typeI"/>
    <property type="match status" value="1"/>
</dbReference>